<dbReference type="PROSITE" id="PS51257">
    <property type="entry name" value="PROKAR_LIPOPROTEIN"/>
    <property type="match status" value="1"/>
</dbReference>
<proteinExistence type="predicted"/>
<dbReference type="AlphaFoldDB" id="A0A9X2BBB8"/>
<keyword evidence="2" id="KW-0732">Signal</keyword>
<feature type="chain" id="PRO_5040730307" description="Lipoprotein" evidence="2">
    <location>
        <begin position="21"/>
        <end position="67"/>
    </location>
</feature>
<comment type="caution">
    <text evidence="3">The sequence shown here is derived from an EMBL/GenBank/DDBJ whole genome shotgun (WGS) entry which is preliminary data.</text>
</comment>
<evidence type="ECO:0000313" key="3">
    <source>
        <dbReference type="EMBL" id="MCJ8211635.1"/>
    </source>
</evidence>
<dbReference type="Proteomes" id="UP001139450">
    <property type="component" value="Unassembled WGS sequence"/>
</dbReference>
<sequence>MKKYLVSVAIVIYAFCSLQACSTQRDSRVTSTGRNFPHDADKNAEKEEKAKDGKKPKQNNKKPDDSN</sequence>
<reference evidence="3" key="1">
    <citation type="submission" date="2022-04" db="EMBL/GenBank/DDBJ databases">
        <title>Mucilaginibacter sp. RS28 isolated from freshwater.</title>
        <authorList>
            <person name="Ko S.-R."/>
        </authorList>
    </citation>
    <scope>NUCLEOTIDE SEQUENCE</scope>
    <source>
        <strain evidence="3">RS28</strain>
    </source>
</reference>
<evidence type="ECO:0000256" key="2">
    <source>
        <dbReference type="SAM" id="SignalP"/>
    </source>
</evidence>
<organism evidence="3 4">
    <name type="scientific">Mucilaginibacter straminoryzae</name>
    <dbReference type="NCBI Taxonomy" id="2932774"/>
    <lineage>
        <taxon>Bacteria</taxon>
        <taxon>Pseudomonadati</taxon>
        <taxon>Bacteroidota</taxon>
        <taxon>Sphingobacteriia</taxon>
        <taxon>Sphingobacteriales</taxon>
        <taxon>Sphingobacteriaceae</taxon>
        <taxon>Mucilaginibacter</taxon>
    </lineage>
</organism>
<gene>
    <name evidence="3" type="ORF">MUY27_18095</name>
</gene>
<keyword evidence="4" id="KW-1185">Reference proteome</keyword>
<evidence type="ECO:0008006" key="5">
    <source>
        <dbReference type="Google" id="ProtNLM"/>
    </source>
</evidence>
<name>A0A9X2BBB8_9SPHI</name>
<protein>
    <recommendedName>
        <fullName evidence="5">Lipoprotein</fullName>
    </recommendedName>
</protein>
<feature type="compositionally biased region" description="Basic and acidic residues" evidence="1">
    <location>
        <begin position="36"/>
        <end position="67"/>
    </location>
</feature>
<feature type="compositionally biased region" description="Polar residues" evidence="1">
    <location>
        <begin position="22"/>
        <end position="34"/>
    </location>
</feature>
<dbReference type="EMBL" id="JALJEJ010000011">
    <property type="protein sequence ID" value="MCJ8211635.1"/>
    <property type="molecule type" value="Genomic_DNA"/>
</dbReference>
<evidence type="ECO:0000313" key="4">
    <source>
        <dbReference type="Proteomes" id="UP001139450"/>
    </source>
</evidence>
<dbReference type="RefSeq" id="WP_245132419.1">
    <property type="nucleotide sequence ID" value="NZ_JALJEJ010000011.1"/>
</dbReference>
<feature type="signal peptide" evidence="2">
    <location>
        <begin position="1"/>
        <end position="20"/>
    </location>
</feature>
<evidence type="ECO:0000256" key="1">
    <source>
        <dbReference type="SAM" id="MobiDB-lite"/>
    </source>
</evidence>
<accession>A0A9X2BBB8</accession>
<feature type="region of interest" description="Disordered" evidence="1">
    <location>
        <begin position="22"/>
        <end position="67"/>
    </location>
</feature>